<feature type="region of interest" description="Disordered" evidence="1">
    <location>
        <begin position="1"/>
        <end position="41"/>
    </location>
</feature>
<dbReference type="AlphaFoldDB" id="A0A4S2EXX2"/>
<protein>
    <submittedName>
        <fullName evidence="3">Uncharacterized protein</fullName>
    </submittedName>
</protein>
<feature type="compositionally biased region" description="Basic and acidic residues" evidence="1">
    <location>
        <begin position="10"/>
        <end position="28"/>
    </location>
</feature>
<gene>
    <name evidence="3" type="ORF">E5334_07965</name>
</gene>
<reference evidence="3 4" key="1">
    <citation type="submission" date="2019-04" db="EMBL/GenBank/DDBJ databases">
        <title>Microbes associate with the intestines of laboratory mice.</title>
        <authorList>
            <person name="Navarre W."/>
            <person name="Wong E."/>
            <person name="Huang K."/>
            <person name="Tropini C."/>
            <person name="Ng K."/>
            <person name="Yu B."/>
        </authorList>
    </citation>
    <scope>NUCLEOTIDE SEQUENCE [LARGE SCALE GENOMIC DNA]</scope>
    <source>
        <strain evidence="3 4">NM07_P-09</strain>
    </source>
</reference>
<dbReference type="EMBL" id="SRYE01000005">
    <property type="protein sequence ID" value="TGY61339.1"/>
    <property type="molecule type" value="Genomic_DNA"/>
</dbReference>
<evidence type="ECO:0000256" key="1">
    <source>
        <dbReference type="SAM" id="MobiDB-lite"/>
    </source>
</evidence>
<sequence length="235" mass="25267">MAKQDKHNKRLDPNEVGRRVQEELEKVRATPVKSSDDTLAQDDDLEMATVEEVLPPAQTTPQELENELAAYLIDTAVRSVDTENQRGRSIASYSSRLLIGIAVLAIVALAVAVPTILILAPGWEAVLMTALFTGVLVPLLVAFLLAVTAGAGSARMVKGVPADLFSTSISAPVKTKMELAKRICAAEQERYEEASHVHDRVAGALTAARILMLIAVGFFVVALVFLCVIMLIHVA</sequence>
<feature type="transmembrane region" description="Helical" evidence="2">
    <location>
        <begin position="97"/>
        <end position="120"/>
    </location>
</feature>
<name>A0A4S2EXX2_9ACTN</name>
<dbReference type="Proteomes" id="UP000310263">
    <property type="component" value="Unassembled WGS sequence"/>
</dbReference>
<keyword evidence="2" id="KW-0812">Transmembrane</keyword>
<evidence type="ECO:0000313" key="4">
    <source>
        <dbReference type="Proteomes" id="UP000310263"/>
    </source>
</evidence>
<organism evidence="3 4">
    <name type="scientific">Muricaecibacterium torontonense</name>
    <dbReference type="NCBI Taxonomy" id="3032871"/>
    <lineage>
        <taxon>Bacteria</taxon>
        <taxon>Bacillati</taxon>
        <taxon>Actinomycetota</taxon>
        <taxon>Coriobacteriia</taxon>
        <taxon>Coriobacteriales</taxon>
        <taxon>Atopobiaceae</taxon>
        <taxon>Muricaecibacterium</taxon>
    </lineage>
</organism>
<evidence type="ECO:0000256" key="2">
    <source>
        <dbReference type="SAM" id="Phobius"/>
    </source>
</evidence>
<feature type="transmembrane region" description="Helical" evidence="2">
    <location>
        <begin position="126"/>
        <end position="148"/>
    </location>
</feature>
<keyword evidence="4" id="KW-1185">Reference proteome</keyword>
<keyword evidence="2" id="KW-0472">Membrane</keyword>
<evidence type="ECO:0000313" key="3">
    <source>
        <dbReference type="EMBL" id="TGY61339.1"/>
    </source>
</evidence>
<proteinExistence type="predicted"/>
<keyword evidence="2" id="KW-1133">Transmembrane helix</keyword>
<feature type="transmembrane region" description="Helical" evidence="2">
    <location>
        <begin position="210"/>
        <end position="232"/>
    </location>
</feature>
<dbReference type="RefSeq" id="WP_136013062.1">
    <property type="nucleotide sequence ID" value="NZ_SRYE01000005.1"/>
</dbReference>
<dbReference type="OrthoDB" id="9954150at2"/>
<accession>A0A4S2EXX2</accession>
<comment type="caution">
    <text evidence="3">The sequence shown here is derived from an EMBL/GenBank/DDBJ whole genome shotgun (WGS) entry which is preliminary data.</text>
</comment>